<evidence type="ECO:0000256" key="2">
    <source>
        <dbReference type="ARBA" id="ARBA00022737"/>
    </source>
</evidence>
<dbReference type="PROSITE" id="PS51450">
    <property type="entry name" value="LRR"/>
    <property type="match status" value="4"/>
</dbReference>
<dbReference type="EMBL" id="JBJQOH010000002">
    <property type="protein sequence ID" value="KAL3696935.1"/>
    <property type="molecule type" value="Genomic_DNA"/>
</dbReference>
<accession>A0ABD3I3J2</accession>
<dbReference type="Pfam" id="PF13855">
    <property type="entry name" value="LRR_8"/>
    <property type="match status" value="1"/>
</dbReference>
<dbReference type="InterPro" id="IPR032675">
    <property type="entry name" value="LRR_dom_sf"/>
</dbReference>
<dbReference type="SUPFAM" id="SSF52075">
    <property type="entry name" value="Outer arm dynein light chain 1"/>
    <property type="match status" value="1"/>
</dbReference>
<feature type="region of interest" description="Disordered" evidence="3">
    <location>
        <begin position="764"/>
        <end position="831"/>
    </location>
</feature>
<dbReference type="InterPro" id="IPR003591">
    <property type="entry name" value="Leu-rich_rpt_typical-subtyp"/>
</dbReference>
<feature type="compositionally biased region" description="Polar residues" evidence="3">
    <location>
        <begin position="421"/>
        <end position="436"/>
    </location>
</feature>
<comment type="caution">
    <text evidence="4">The sequence shown here is derived from an EMBL/GenBank/DDBJ whole genome shotgun (WGS) entry which is preliminary data.</text>
</comment>
<protein>
    <submittedName>
        <fullName evidence="4">Uncharacterized protein</fullName>
    </submittedName>
</protein>
<proteinExistence type="predicted"/>
<feature type="region of interest" description="Disordered" evidence="3">
    <location>
        <begin position="459"/>
        <end position="483"/>
    </location>
</feature>
<dbReference type="AlphaFoldDB" id="A0ABD3I3J2"/>
<sequence>MRGSGEVTCLGGMFCRRNKIKSAIIDDAIVKKEGRENSLSVGKFKDYSASISPKTDASSSSEGICDLLVLIPETPPSVAGDSYVDMTVPLVESTKVESPIRPQVTVNTDMVDSDSLTQSDLIMTTRSSSETGVAGDAECETDVEIVAVAAVGDQIDIRRSDAGKNVLGSKHVRSELGRMDGFSSPEEGRLMDSDTARYYDELSLSAGYTSIMKGDNNSYEDLVLAGGNVSDPDSYGKGQRESACSSPNLNACEAVETKSHEDLALRAVSREFDFQDNVSVFSCPQANAVLSYDSGSSTTGEVRNEVFMRVGGSPKSEAAYVSNDSAAVFRYGASSSALNAYKKKPWWKMFLVSHRNIHRSSTGGTLGTLVEADQVGNPSPVNGYVSDVEERSGRSSPSTKNEDPPVDGDSRKLEKVGVSLLRNSYSEQDLQRQSSGGAPKEEQEYCSEVVGVDLHPSLNERLGVSGKNRPPNPSGNGNALTEKPGLSRVEEWVSNVPLLPTPDDEQFEQQVEILPDSPTAPATAFFTQFGGGNPLFASHEEKHGAVRSEGGLDPDHEMARMVARSVNSLSTVAHFSGVGLKVLPSLAVYTSLKTLNLSGNHIVRITPGCLPKSLHRLDLSRNQIALIEGLRELTRLRALDLSFNRIARIGNGLLSCTSLKELYLAGNKISEVEGLHRLSKLAILDLSFNKLTTIKAIGQIAANYKSLQALNLSENEVLSNLGDDHIRRFVTAVCPQVLYLNKQALKTISSRDAVDKNIARAALGKSGGGKMAAKPSKRAALHSSSTNHRRSHSGGGGRSKPDTKVVSPVLGGDPGHHRKSHHGSSSQDKASVVKEMRKGFVPLPESEYSLVTERQAHPVQRNNVSSIPRVRSENTLYREHRITGSSTKLSELVEAH</sequence>
<name>A0ABD3I3J2_9MARC</name>
<dbReference type="Gene3D" id="3.80.10.10">
    <property type="entry name" value="Ribonuclease Inhibitor"/>
    <property type="match status" value="1"/>
</dbReference>
<reference evidence="4 5" key="1">
    <citation type="submission" date="2024-09" db="EMBL/GenBank/DDBJ databases">
        <title>Chromosome-scale assembly of Riccia sorocarpa.</title>
        <authorList>
            <person name="Paukszto L."/>
        </authorList>
    </citation>
    <scope>NUCLEOTIDE SEQUENCE [LARGE SCALE GENOMIC DNA]</scope>
    <source>
        <strain evidence="4">LP-2024</strain>
        <tissue evidence="4">Aerial parts of the thallus</tissue>
    </source>
</reference>
<feature type="compositionally biased region" description="Basic and acidic residues" evidence="3">
    <location>
        <begin position="400"/>
        <end position="415"/>
    </location>
</feature>
<evidence type="ECO:0000256" key="3">
    <source>
        <dbReference type="SAM" id="MobiDB-lite"/>
    </source>
</evidence>
<evidence type="ECO:0000256" key="1">
    <source>
        <dbReference type="ARBA" id="ARBA00022614"/>
    </source>
</evidence>
<organism evidence="4 5">
    <name type="scientific">Riccia sorocarpa</name>
    <dbReference type="NCBI Taxonomy" id="122646"/>
    <lineage>
        <taxon>Eukaryota</taxon>
        <taxon>Viridiplantae</taxon>
        <taxon>Streptophyta</taxon>
        <taxon>Embryophyta</taxon>
        <taxon>Marchantiophyta</taxon>
        <taxon>Marchantiopsida</taxon>
        <taxon>Marchantiidae</taxon>
        <taxon>Marchantiales</taxon>
        <taxon>Ricciaceae</taxon>
        <taxon>Riccia</taxon>
    </lineage>
</organism>
<dbReference type="InterPro" id="IPR001611">
    <property type="entry name" value="Leu-rich_rpt"/>
</dbReference>
<evidence type="ECO:0000313" key="4">
    <source>
        <dbReference type="EMBL" id="KAL3696935.1"/>
    </source>
</evidence>
<keyword evidence="2" id="KW-0677">Repeat</keyword>
<keyword evidence="5" id="KW-1185">Reference proteome</keyword>
<dbReference type="SMART" id="SM00369">
    <property type="entry name" value="LRR_TYP"/>
    <property type="match status" value="3"/>
</dbReference>
<dbReference type="PANTHER" id="PTHR15454">
    <property type="entry name" value="NISCHARIN RELATED"/>
    <property type="match status" value="1"/>
</dbReference>
<keyword evidence="1" id="KW-0433">Leucine-rich repeat</keyword>
<dbReference type="Proteomes" id="UP001633002">
    <property type="component" value="Unassembled WGS sequence"/>
</dbReference>
<evidence type="ECO:0000313" key="5">
    <source>
        <dbReference type="Proteomes" id="UP001633002"/>
    </source>
</evidence>
<dbReference type="PANTHER" id="PTHR15454:SF37">
    <property type="entry name" value="OUTER ARM DYNEIN LIGHT CHAIN 1 PROTEIN"/>
    <property type="match status" value="1"/>
</dbReference>
<dbReference type="SMART" id="SM00365">
    <property type="entry name" value="LRR_SD22"/>
    <property type="match status" value="4"/>
</dbReference>
<gene>
    <name evidence="4" type="ORF">R1sor_011011</name>
</gene>
<dbReference type="FunFam" id="3.80.10.10:FF:000320">
    <property type="entry name" value="Protein phosphatase 1 regulatory subunit pprA"/>
    <property type="match status" value="1"/>
</dbReference>
<feature type="region of interest" description="Disordered" evidence="3">
    <location>
        <begin position="370"/>
        <end position="445"/>
    </location>
</feature>